<dbReference type="EMBL" id="PIPI01000002">
    <property type="protein sequence ID" value="RUO20593.1"/>
    <property type="molecule type" value="Genomic_DNA"/>
</dbReference>
<dbReference type="Proteomes" id="UP000288212">
    <property type="component" value="Unassembled WGS sequence"/>
</dbReference>
<proteinExistence type="predicted"/>
<accession>A0A432VVK7</accession>
<evidence type="ECO:0000313" key="2">
    <source>
        <dbReference type="Proteomes" id="UP000288212"/>
    </source>
</evidence>
<reference evidence="1 2" key="1">
    <citation type="journal article" date="2011" name="Front. Microbiol.">
        <title>Genomic signatures of strain selection and enhancement in Bacillus atrophaeus var. globigii, a historical biowarfare simulant.</title>
        <authorList>
            <person name="Gibbons H.S."/>
            <person name="Broomall S.M."/>
            <person name="McNew L.A."/>
            <person name="Daligault H."/>
            <person name="Chapman C."/>
            <person name="Bruce D."/>
            <person name="Karavis M."/>
            <person name="Krepps M."/>
            <person name="McGregor P.A."/>
            <person name="Hong C."/>
            <person name="Park K.H."/>
            <person name="Akmal A."/>
            <person name="Feldman A."/>
            <person name="Lin J.S."/>
            <person name="Chang W.E."/>
            <person name="Higgs B.W."/>
            <person name="Demirev P."/>
            <person name="Lindquist J."/>
            <person name="Liem A."/>
            <person name="Fochler E."/>
            <person name="Read T.D."/>
            <person name="Tapia R."/>
            <person name="Johnson S."/>
            <person name="Bishop-Lilly K.A."/>
            <person name="Detter C."/>
            <person name="Han C."/>
            <person name="Sozhamannan S."/>
            <person name="Rosenzweig C.N."/>
            <person name="Skowronski E.W."/>
        </authorList>
    </citation>
    <scope>NUCLEOTIDE SEQUENCE [LARGE SCALE GENOMIC DNA]</scope>
    <source>
        <strain evidence="1 2">AK5</strain>
    </source>
</reference>
<sequence length="191" mass="21181">MKKPLTPEQQKRRNRRVLLTVAAIFVLPLAAAQLVLKMGWYEPGVSNKGNLVSPEIQLTESSNALLPNKWRIAYVVPAECQEQCGNALYVASQLYHALGKQQDRVRPVGIQGSQSATQLPTLPADSNLQYVLDDTLNAELRALPEHSLFIIDPVGNVVLWYATSDDRQATILQGRDLLSDLQKLLKLSRVG</sequence>
<evidence type="ECO:0000313" key="1">
    <source>
        <dbReference type="EMBL" id="RUO20593.1"/>
    </source>
</evidence>
<protein>
    <recommendedName>
        <fullName evidence="3">Cytochrome oxidase assembly protein</fullName>
    </recommendedName>
</protein>
<organism evidence="1 2">
    <name type="scientific">Aliidiomarina haloalkalitolerans</name>
    <dbReference type="NCBI Taxonomy" id="859059"/>
    <lineage>
        <taxon>Bacteria</taxon>
        <taxon>Pseudomonadati</taxon>
        <taxon>Pseudomonadota</taxon>
        <taxon>Gammaproteobacteria</taxon>
        <taxon>Alteromonadales</taxon>
        <taxon>Idiomarinaceae</taxon>
        <taxon>Aliidiomarina</taxon>
    </lineage>
</organism>
<dbReference type="RefSeq" id="WP_126791651.1">
    <property type="nucleotide sequence ID" value="NZ_PIPI01000002.1"/>
</dbReference>
<name>A0A432VVK7_9GAMM</name>
<dbReference type="OrthoDB" id="9785445at2"/>
<comment type="caution">
    <text evidence="1">The sequence shown here is derived from an EMBL/GenBank/DDBJ whole genome shotgun (WGS) entry which is preliminary data.</text>
</comment>
<gene>
    <name evidence="1" type="ORF">CWE06_04580</name>
</gene>
<evidence type="ECO:0008006" key="3">
    <source>
        <dbReference type="Google" id="ProtNLM"/>
    </source>
</evidence>
<dbReference type="AlphaFoldDB" id="A0A432VVK7"/>
<keyword evidence="2" id="KW-1185">Reference proteome</keyword>